<gene>
    <name evidence="2" type="ORF">MGAL_10B087115</name>
</gene>
<evidence type="ECO:0000313" key="3">
    <source>
        <dbReference type="Proteomes" id="UP000596742"/>
    </source>
</evidence>
<organism evidence="2 3">
    <name type="scientific">Mytilus galloprovincialis</name>
    <name type="common">Mediterranean mussel</name>
    <dbReference type="NCBI Taxonomy" id="29158"/>
    <lineage>
        <taxon>Eukaryota</taxon>
        <taxon>Metazoa</taxon>
        <taxon>Spiralia</taxon>
        <taxon>Lophotrochozoa</taxon>
        <taxon>Mollusca</taxon>
        <taxon>Bivalvia</taxon>
        <taxon>Autobranchia</taxon>
        <taxon>Pteriomorphia</taxon>
        <taxon>Mytilida</taxon>
        <taxon>Mytiloidea</taxon>
        <taxon>Mytilidae</taxon>
        <taxon>Mytilinae</taxon>
        <taxon>Mytilus</taxon>
    </lineage>
</organism>
<dbReference type="AlphaFoldDB" id="A0A8B6E6H1"/>
<feature type="non-terminal residue" evidence="2">
    <location>
        <position position="583"/>
    </location>
</feature>
<accession>A0A8B6E6H1</accession>
<feature type="non-terminal residue" evidence="2">
    <location>
        <position position="1"/>
    </location>
</feature>
<proteinExistence type="predicted"/>
<evidence type="ECO:0000256" key="1">
    <source>
        <dbReference type="SAM" id="MobiDB-lite"/>
    </source>
</evidence>
<dbReference type="OrthoDB" id="6145267at2759"/>
<name>A0A8B6E6H1_MYTGA</name>
<evidence type="ECO:0000313" key="2">
    <source>
        <dbReference type="EMBL" id="VDI29782.1"/>
    </source>
</evidence>
<reference evidence="2" key="1">
    <citation type="submission" date="2018-11" db="EMBL/GenBank/DDBJ databases">
        <authorList>
            <person name="Alioto T."/>
            <person name="Alioto T."/>
        </authorList>
    </citation>
    <scope>NUCLEOTIDE SEQUENCE</scope>
</reference>
<keyword evidence="3" id="KW-1185">Reference proteome</keyword>
<protein>
    <submittedName>
        <fullName evidence="2">Uncharacterized protein</fullName>
    </submittedName>
</protein>
<feature type="compositionally biased region" description="Basic and acidic residues" evidence="1">
    <location>
        <begin position="113"/>
        <end position="132"/>
    </location>
</feature>
<sequence length="583" mass="67057">DLNHGHTIVVPQKHLAGYFVEFVKTKKTLQKLGALQPFNQVTDLPIKDWKVTLTEVLLDHPMFDVVISSHPVQVIITFNTTKGNLEGVKKHIVDTITRVVTKANFTTVYPKNKEPEVKKEEVENDETKKVEGEETENKEEVKVEVKIPEKKKPEEKTEEVKEDEKPADVRPFRECEFILIQVGKPSKLIEEVQQFISGEFLTTKLEVLDKSIEYHEQHFSDMDMVGQNAYASLCAAKEKLETFNTQKNDRIHFMSIEMESEECLNSVYEKMAEVLDCRKHHQEMRYKIAEKFEKYLSVVLETVKKNEIIDISSGLTESLDISGAEFLSIAKLLQEQGKVVILQLCSKTLIVDLEFLRKMADEVGKFCAYTTSESYSTAIKNQTRALTLHKVSLRMGFKLNEDDAKSTLLLKILQDYCGLVELPRWRLKPEDEQFIYVVQEKLEKLVVSLDTFYSEKKPSNFVVMEKSYKFIYPVAKEVLPGVVSSAAKYGRPLLVTADGAVFQIGCVQTVVKTLNWAGDNREIVVQTKCYLPDLKTEPVNDETEFYVKEYTWNIFCLYTDMIEKVLKQRDLIYLESGDVPNDF</sequence>
<feature type="region of interest" description="Disordered" evidence="1">
    <location>
        <begin position="113"/>
        <end position="135"/>
    </location>
</feature>
<dbReference type="Proteomes" id="UP000596742">
    <property type="component" value="Unassembled WGS sequence"/>
</dbReference>
<dbReference type="EMBL" id="UYJE01004625">
    <property type="protein sequence ID" value="VDI29782.1"/>
    <property type="molecule type" value="Genomic_DNA"/>
</dbReference>
<comment type="caution">
    <text evidence="2">The sequence shown here is derived from an EMBL/GenBank/DDBJ whole genome shotgun (WGS) entry which is preliminary data.</text>
</comment>